<dbReference type="OrthoDB" id="3537737at2"/>
<evidence type="ECO:0008006" key="4">
    <source>
        <dbReference type="Google" id="ProtNLM"/>
    </source>
</evidence>
<evidence type="ECO:0000256" key="1">
    <source>
        <dbReference type="SAM" id="SignalP"/>
    </source>
</evidence>
<sequence>MRTVGWALVLAGALVTGAPTAARAAVHTEAGDRAYDMGTISSSSGHVGRATARVWISSFSEKHFQVYGSLHDRDRHPGHCASIRARFHYLGGGTGWSPARRHCASYGKGRAGYLFESRSAIRRVDVRICVADGLRGPTSYCRTLTVRDEDVAW</sequence>
<feature type="signal peptide" evidence="1">
    <location>
        <begin position="1"/>
        <end position="24"/>
    </location>
</feature>
<feature type="chain" id="PRO_5011542359" description="Secreted protein" evidence="1">
    <location>
        <begin position="25"/>
        <end position="153"/>
    </location>
</feature>
<dbReference type="RefSeq" id="WP_091101895.1">
    <property type="nucleotide sequence ID" value="NZ_FOBF01000008.1"/>
</dbReference>
<dbReference type="AlphaFoldDB" id="A0A1H7UMH6"/>
<keyword evidence="3" id="KW-1185">Reference proteome</keyword>
<dbReference type="Proteomes" id="UP000198953">
    <property type="component" value="Unassembled WGS sequence"/>
</dbReference>
<reference evidence="2 3" key="1">
    <citation type="submission" date="2016-10" db="EMBL/GenBank/DDBJ databases">
        <authorList>
            <person name="de Groot N.N."/>
        </authorList>
    </citation>
    <scope>NUCLEOTIDE SEQUENCE [LARGE SCALE GENOMIC DNA]</scope>
    <source>
        <strain evidence="2 3">DSM 43357</strain>
    </source>
</reference>
<protein>
    <recommendedName>
        <fullName evidence="4">Secreted protein</fullName>
    </recommendedName>
</protein>
<proteinExistence type="predicted"/>
<name>A0A1H7UMH6_9ACTN</name>
<evidence type="ECO:0000313" key="2">
    <source>
        <dbReference type="EMBL" id="SEL97944.1"/>
    </source>
</evidence>
<accession>A0A1H7UMH6</accession>
<keyword evidence="1" id="KW-0732">Signal</keyword>
<dbReference type="EMBL" id="FOBF01000008">
    <property type="protein sequence ID" value="SEL97944.1"/>
    <property type="molecule type" value="Genomic_DNA"/>
</dbReference>
<organism evidence="2 3">
    <name type="scientific">Nonomuraea pusilla</name>
    <dbReference type="NCBI Taxonomy" id="46177"/>
    <lineage>
        <taxon>Bacteria</taxon>
        <taxon>Bacillati</taxon>
        <taxon>Actinomycetota</taxon>
        <taxon>Actinomycetes</taxon>
        <taxon>Streptosporangiales</taxon>
        <taxon>Streptosporangiaceae</taxon>
        <taxon>Nonomuraea</taxon>
    </lineage>
</organism>
<evidence type="ECO:0000313" key="3">
    <source>
        <dbReference type="Proteomes" id="UP000198953"/>
    </source>
</evidence>
<gene>
    <name evidence="2" type="ORF">SAMN05660976_03869</name>
</gene>